<keyword evidence="7" id="KW-1185">Reference proteome</keyword>
<organism evidence="6 7">
    <name type="scientific">Paraphotobacterium marinum</name>
    <dbReference type="NCBI Taxonomy" id="1755811"/>
    <lineage>
        <taxon>Bacteria</taxon>
        <taxon>Pseudomonadati</taxon>
        <taxon>Pseudomonadota</taxon>
        <taxon>Gammaproteobacteria</taxon>
        <taxon>Vibrionales</taxon>
        <taxon>Vibrionaceae</taxon>
        <taxon>Paraphotobacterium</taxon>
    </lineage>
</organism>
<reference evidence="6 7" key="1">
    <citation type="journal article" date="2016" name="Int. J. Syst. Evol. Microbiol.">
        <title>Paraphotobacterium marinum gen. nov., sp. nov., a member of the family Vibrionaceae, isolated from surface seawater.</title>
        <authorList>
            <person name="Huang Z."/>
            <person name="Dong C."/>
            <person name="Shao Z."/>
        </authorList>
    </citation>
    <scope>NUCLEOTIDE SEQUENCE [LARGE SCALE GENOMIC DNA]</scope>
    <source>
        <strain evidence="6 7">NSCS20N07D</strain>
    </source>
</reference>
<evidence type="ECO:0000256" key="2">
    <source>
        <dbReference type="ARBA" id="ARBA00022747"/>
    </source>
</evidence>
<feature type="domain" description="Type I restriction modification DNA specificity" evidence="5">
    <location>
        <begin position="235"/>
        <end position="399"/>
    </location>
</feature>
<dbReference type="GO" id="GO:0003677">
    <property type="term" value="F:DNA binding"/>
    <property type="evidence" value="ECO:0007669"/>
    <property type="project" value="UniProtKB-KW"/>
</dbReference>
<keyword evidence="2" id="KW-0680">Restriction system</keyword>
<dbReference type="OrthoDB" id="9798929at2"/>
<dbReference type="RefSeq" id="WP_089074040.1">
    <property type="nucleotide sequence ID" value="NZ_CBCSAM010000002.1"/>
</dbReference>
<accession>A0A220VG23</accession>
<dbReference type="REBASE" id="211816">
    <property type="entry name" value="S.VbaN07DORF8675P"/>
</dbReference>
<name>A0A220VG23_9GAMM</name>
<gene>
    <name evidence="6" type="ORF">CF386_08670</name>
</gene>
<dbReference type="AlphaFoldDB" id="A0A220VG23"/>
<dbReference type="PANTHER" id="PTHR43140">
    <property type="entry name" value="TYPE-1 RESTRICTION ENZYME ECOKI SPECIFICITY PROTEIN"/>
    <property type="match status" value="1"/>
</dbReference>
<sequence>MEYLAYPKYQETGIDWLGEIPEHWSFRKLRYYSKQVSTGTTPSGDSYFEDATEDWFTPSDFDDRRLELVNSNRKINISALEQGAVKVFPADSVLVIGIGATLGKIGLSKAPFSCNQQINVIIPDDILDSQFLAYSLQVKIEVMKIISNATTIGIMNQNKTKLIDICAPAIDEQKVITAFLNYKTQQIDQLIEKKKALIERLEEQRIAVITKAVTKGLDENVKLIPSGVDWLGDVPEHWEIKRLKFVGSAIMGLIYDPKDIVNKGEGHLVLRASNIQEGKMVNKDNVYVDMPVPDKLVTRRDDILICSRNGSRALIGKNALIEEEFKGSSFGAFTTVFRSDINDFLYFVFNSSLFSYQAGKYLTSTINQLTIDVINSFEVPIPDKAERKEIVIYLKEKLKKLDRSKQSTLNLIHKLKEYRSAIITSAVTGKIDVRDIDIPEDVA</sequence>
<dbReference type="InterPro" id="IPR044946">
    <property type="entry name" value="Restrct_endonuc_typeI_TRD_sf"/>
</dbReference>
<dbReference type="PANTHER" id="PTHR43140:SF1">
    <property type="entry name" value="TYPE I RESTRICTION ENZYME ECOKI SPECIFICITY SUBUNIT"/>
    <property type="match status" value="1"/>
</dbReference>
<evidence type="ECO:0000256" key="3">
    <source>
        <dbReference type="ARBA" id="ARBA00023125"/>
    </source>
</evidence>
<dbReference type="Pfam" id="PF01420">
    <property type="entry name" value="Methylase_S"/>
    <property type="match status" value="2"/>
</dbReference>
<dbReference type="KEGG" id="pmai:CF386_08670"/>
<protein>
    <submittedName>
        <fullName evidence="6">Restriction endonuclease subunit S</fullName>
    </submittedName>
</protein>
<keyword evidence="3" id="KW-0238">DNA-binding</keyword>
<proteinExistence type="inferred from homology"/>
<dbReference type="CDD" id="cd17290">
    <property type="entry name" value="RMtype1_S_AleSS8ORF2795P_TRD1-CR1_like"/>
    <property type="match status" value="1"/>
</dbReference>
<dbReference type="CDD" id="cd17265">
    <property type="entry name" value="RMtype1_S_Eco4255III-TRD2-CR2_like"/>
    <property type="match status" value="1"/>
</dbReference>
<evidence type="ECO:0000259" key="5">
    <source>
        <dbReference type="Pfam" id="PF01420"/>
    </source>
</evidence>
<evidence type="ECO:0000256" key="1">
    <source>
        <dbReference type="ARBA" id="ARBA00010923"/>
    </source>
</evidence>
<dbReference type="Gene3D" id="3.90.220.20">
    <property type="entry name" value="DNA methylase specificity domains"/>
    <property type="match status" value="2"/>
</dbReference>
<dbReference type="EMBL" id="CP022356">
    <property type="protein sequence ID" value="ASK79132.1"/>
    <property type="molecule type" value="Genomic_DNA"/>
</dbReference>
<evidence type="ECO:0000313" key="7">
    <source>
        <dbReference type="Proteomes" id="UP000242175"/>
    </source>
</evidence>
<dbReference type="SUPFAM" id="SSF116734">
    <property type="entry name" value="DNA methylase specificity domain"/>
    <property type="match status" value="2"/>
</dbReference>
<evidence type="ECO:0000256" key="4">
    <source>
        <dbReference type="SAM" id="Coils"/>
    </source>
</evidence>
<dbReference type="GO" id="GO:0004519">
    <property type="term" value="F:endonuclease activity"/>
    <property type="evidence" value="ECO:0007669"/>
    <property type="project" value="UniProtKB-KW"/>
</dbReference>
<keyword evidence="6" id="KW-0255">Endonuclease</keyword>
<dbReference type="Proteomes" id="UP000242175">
    <property type="component" value="Chromosome small"/>
</dbReference>
<dbReference type="InterPro" id="IPR051212">
    <property type="entry name" value="Type-I_RE_S_subunit"/>
</dbReference>
<keyword evidence="4" id="KW-0175">Coiled coil</keyword>
<dbReference type="Gene3D" id="1.10.287.1120">
    <property type="entry name" value="Bipartite methylase S protein"/>
    <property type="match status" value="1"/>
</dbReference>
<dbReference type="InterPro" id="IPR000055">
    <property type="entry name" value="Restrct_endonuc_typeI_TRD"/>
</dbReference>
<keyword evidence="6" id="KW-0378">Hydrolase</keyword>
<dbReference type="GO" id="GO:0009307">
    <property type="term" value="P:DNA restriction-modification system"/>
    <property type="evidence" value="ECO:0007669"/>
    <property type="project" value="UniProtKB-KW"/>
</dbReference>
<comment type="similarity">
    <text evidence="1">Belongs to the type-I restriction system S methylase family.</text>
</comment>
<keyword evidence="6" id="KW-0540">Nuclease</keyword>
<evidence type="ECO:0000313" key="6">
    <source>
        <dbReference type="EMBL" id="ASK79132.1"/>
    </source>
</evidence>
<feature type="domain" description="Type I restriction modification DNA specificity" evidence="5">
    <location>
        <begin position="36"/>
        <end position="200"/>
    </location>
</feature>
<feature type="coiled-coil region" evidence="4">
    <location>
        <begin position="180"/>
        <end position="211"/>
    </location>
</feature>